<reference evidence="2 3" key="1">
    <citation type="submission" date="2017-05" db="EMBL/GenBank/DDBJ databases">
        <title>Streptomyces alboflavus Genome sequencing and assembly.</title>
        <authorList>
            <person name="Wang Y."/>
            <person name="Du B."/>
            <person name="Ding Y."/>
            <person name="Liu H."/>
            <person name="Hou Q."/>
            <person name="Liu K."/>
            <person name="Wang C."/>
            <person name="Yao L."/>
        </authorList>
    </citation>
    <scope>NUCLEOTIDE SEQUENCE [LARGE SCALE GENOMIC DNA]</scope>
    <source>
        <strain evidence="2 3">MDJK44</strain>
    </source>
</reference>
<dbReference type="GO" id="GO:0016787">
    <property type="term" value="F:hydrolase activity"/>
    <property type="evidence" value="ECO:0007669"/>
    <property type="project" value="UniProtKB-KW"/>
</dbReference>
<sequence length="62" mass="6708">MKINDFTNTDPARSLRDGHIGIQNHGADDQVAFRDIRIKELPSGKALPTGPDLPTTSQVGSH</sequence>
<keyword evidence="3" id="KW-1185">Reference proteome</keyword>
<feature type="region of interest" description="Disordered" evidence="1">
    <location>
        <begin position="40"/>
        <end position="62"/>
    </location>
</feature>
<organism evidence="2 3">
    <name type="scientific">Streptomyces alboflavus</name>
    <dbReference type="NCBI Taxonomy" id="67267"/>
    <lineage>
        <taxon>Bacteria</taxon>
        <taxon>Bacillati</taxon>
        <taxon>Actinomycetota</taxon>
        <taxon>Actinomycetes</taxon>
        <taxon>Kitasatosporales</taxon>
        <taxon>Streptomycetaceae</taxon>
        <taxon>Streptomyces</taxon>
    </lineage>
</organism>
<keyword evidence="2" id="KW-0378">Hydrolase</keyword>
<dbReference type="AlphaFoldDB" id="A0A1Z1WMN3"/>
<dbReference type="Proteomes" id="UP000195880">
    <property type="component" value="Chromosome"/>
</dbReference>
<dbReference type="KEGG" id="salf:SMD44_07139"/>
<dbReference type="Gene3D" id="2.60.120.560">
    <property type="entry name" value="Exo-inulinase, domain 1"/>
    <property type="match status" value="1"/>
</dbReference>
<protein>
    <submittedName>
        <fullName evidence="2">Glycosyl hydrolase</fullName>
    </submittedName>
</protein>
<feature type="compositionally biased region" description="Polar residues" evidence="1">
    <location>
        <begin position="1"/>
        <end position="11"/>
    </location>
</feature>
<dbReference type="EMBL" id="CP021748">
    <property type="protein sequence ID" value="ARX87658.1"/>
    <property type="molecule type" value="Genomic_DNA"/>
</dbReference>
<evidence type="ECO:0000313" key="2">
    <source>
        <dbReference type="EMBL" id="ARX87658.1"/>
    </source>
</evidence>
<feature type="region of interest" description="Disordered" evidence="1">
    <location>
        <begin position="1"/>
        <end position="27"/>
    </location>
</feature>
<evidence type="ECO:0000256" key="1">
    <source>
        <dbReference type="SAM" id="MobiDB-lite"/>
    </source>
</evidence>
<proteinExistence type="predicted"/>
<accession>A0A1Z1WMN3</accession>
<evidence type="ECO:0000313" key="3">
    <source>
        <dbReference type="Proteomes" id="UP000195880"/>
    </source>
</evidence>
<name>A0A1Z1WMN3_9ACTN</name>
<gene>
    <name evidence="2" type="ORF">SMD44_07139</name>
</gene>